<dbReference type="AlphaFoldDB" id="A0A171KNZ0"/>
<evidence type="ECO:0000259" key="17">
    <source>
        <dbReference type="PROSITE" id="PS50885"/>
    </source>
</evidence>
<keyword evidence="19" id="KW-1185">Reference proteome</keyword>
<dbReference type="GO" id="GO:0005886">
    <property type="term" value="C:plasma membrane"/>
    <property type="evidence" value="ECO:0007669"/>
    <property type="project" value="UniProtKB-SubCell"/>
</dbReference>
<feature type="transmembrane region" description="Helical" evidence="15">
    <location>
        <begin position="21"/>
        <end position="40"/>
    </location>
</feature>
<dbReference type="InterPro" id="IPR004358">
    <property type="entry name" value="Sig_transdc_His_kin-like_C"/>
</dbReference>
<dbReference type="SMART" id="SM00304">
    <property type="entry name" value="HAMP"/>
    <property type="match status" value="1"/>
</dbReference>
<dbReference type="Pfam" id="PF02518">
    <property type="entry name" value="HATPase_c"/>
    <property type="match status" value="1"/>
</dbReference>
<evidence type="ECO:0000256" key="9">
    <source>
        <dbReference type="ARBA" id="ARBA00022741"/>
    </source>
</evidence>
<dbReference type="PRINTS" id="PR00344">
    <property type="entry name" value="BCTRLSENSOR"/>
</dbReference>
<dbReference type="SUPFAM" id="SSF158472">
    <property type="entry name" value="HAMP domain-like"/>
    <property type="match status" value="1"/>
</dbReference>
<dbReference type="PROSITE" id="PS50109">
    <property type="entry name" value="HIS_KIN"/>
    <property type="match status" value="1"/>
</dbReference>
<dbReference type="SMART" id="SM00387">
    <property type="entry name" value="HATPase_c"/>
    <property type="match status" value="1"/>
</dbReference>
<dbReference type="STRING" id="206506.AAV32_15160"/>
<comment type="catalytic activity">
    <reaction evidence="1">
        <text>ATP + protein L-histidine = ADP + protein N-phospho-L-histidine.</text>
        <dbReference type="EC" id="2.7.13.3"/>
    </reaction>
</comment>
<dbReference type="Gene3D" id="1.10.287.130">
    <property type="match status" value="1"/>
</dbReference>
<dbReference type="GO" id="GO:0000155">
    <property type="term" value="F:phosphorelay sensor kinase activity"/>
    <property type="evidence" value="ECO:0007669"/>
    <property type="project" value="InterPro"/>
</dbReference>
<comment type="caution">
    <text evidence="18">The sequence shown here is derived from an EMBL/GenBank/DDBJ whole genome shotgun (WGS) entry which is preliminary data.</text>
</comment>
<keyword evidence="8 15" id="KW-0812">Transmembrane</keyword>
<keyword evidence="9" id="KW-0547">Nucleotide-binding</keyword>
<dbReference type="PANTHER" id="PTHR44936">
    <property type="entry name" value="SENSOR PROTEIN CREC"/>
    <property type="match status" value="1"/>
</dbReference>
<evidence type="ECO:0000256" key="13">
    <source>
        <dbReference type="ARBA" id="ARBA00023012"/>
    </source>
</evidence>
<evidence type="ECO:0000313" key="19">
    <source>
        <dbReference type="Proteomes" id="UP000078084"/>
    </source>
</evidence>
<keyword evidence="13" id="KW-0902">Two-component regulatory system</keyword>
<dbReference type="GO" id="GO:0005524">
    <property type="term" value="F:ATP binding"/>
    <property type="evidence" value="ECO:0007669"/>
    <property type="project" value="UniProtKB-KW"/>
</dbReference>
<dbReference type="PATRIC" id="fig|206506.3.peg.3225"/>
<protein>
    <recommendedName>
        <fullName evidence="3">histidine kinase</fullName>
        <ecNumber evidence="3">2.7.13.3</ecNumber>
    </recommendedName>
</protein>
<dbReference type="CDD" id="cd06225">
    <property type="entry name" value="HAMP"/>
    <property type="match status" value="1"/>
</dbReference>
<feature type="domain" description="Histidine kinase" evidence="16">
    <location>
        <begin position="259"/>
        <end position="461"/>
    </location>
</feature>
<evidence type="ECO:0000256" key="15">
    <source>
        <dbReference type="SAM" id="Phobius"/>
    </source>
</evidence>
<comment type="subcellular location">
    <subcellularLocation>
        <location evidence="2">Cell inner membrane</location>
        <topology evidence="2">Multi-pass membrane protein</topology>
    </subcellularLocation>
</comment>
<dbReference type="Pfam" id="PF00672">
    <property type="entry name" value="HAMP"/>
    <property type="match status" value="1"/>
</dbReference>
<feature type="domain" description="HAMP" evidence="17">
    <location>
        <begin position="200"/>
        <end position="251"/>
    </location>
</feature>
<dbReference type="PROSITE" id="PS50885">
    <property type="entry name" value="HAMP"/>
    <property type="match status" value="1"/>
</dbReference>
<proteinExistence type="predicted"/>
<evidence type="ECO:0000259" key="16">
    <source>
        <dbReference type="PROSITE" id="PS50109"/>
    </source>
</evidence>
<evidence type="ECO:0000256" key="2">
    <source>
        <dbReference type="ARBA" id="ARBA00004429"/>
    </source>
</evidence>
<dbReference type="InterPro" id="IPR003660">
    <property type="entry name" value="HAMP_dom"/>
</dbReference>
<keyword evidence="14 15" id="KW-0472">Membrane</keyword>
<evidence type="ECO:0000256" key="10">
    <source>
        <dbReference type="ARBA" id="ARBA00022777"/>
    </source>
</evidence>
<evidence type="ECO:0000256" key="6">
    <source>
        <dbReference type="ARBA" id="ARBA00022553"/>
    </source>
</evidence>
<evidence type="ECO:0000256" key="12">
    <source>
        <dbReference type="ARBA" id="ARBA00022989"/>
    </source>
</evidence>
<reference evidence="18 19" key="1">
    <citation type="submission" date="2015-04" db="EMBL/GenBank/DDBJ databases">
        <title>Genome sequence of Kerstersia gyiorum CG1.</title>
        <authorList>
            <person name="Greninger A.L."/>
            <person name="Kozyreva V."/>
            <person name="Chaturvedi V."/>
        </authorList>
    </citation>
    <scope>NUCLEOTIDE SEQUENCE [LARGE SCALE GENOMIC DNA]</scope>
    <source>
        <strain evidence="18 19">CG1</strain>
    </source>
</reference>
<dbReference type="InterPro" id="IPR003594">
    <property type="entry name" value="HATPase_dom"/>
</dbReference>
<evidence type="ECO:0000313" key="18">
    <source>
        <dbReference type="EMBL" id="KKO70607.1"/>
    </source>
</evidence>
<evidence type="ECO:0000256" key="4">
    <source>
        <dbReference type="ARBA" id="ARBA00022475"/>
    </source>
</evidence>
<gene>
    <name evidence="18" type="ORF">AAV32_15160</name>
</gene>
<dbReference type="SUPFAM" id="SSF55874">
    <property type="entry name" value="ATPase domain of HSP90 chaperone/DNA topoisomerase II/histidine kinase"/>
    <property type="match status" value="1"/>
</dbReference>
<sequence>MSRFRSLVCRYLFPRSLRARVAFLVLGAVLFSHTVTMIMIDRYQERYVDPVKYDLIITALHTLQAAVTHIPPDERADFVHRASHGQWYLWNRQLPADVQLHPQAGMPGTLSRTVNASPQLEAFVERVNASLGDGTLVAASQGQAARLYISLSQVPSQSGTNTDWLVVPLDRLDPPLAAHIIVIWLLSLSGVLMLAGWFSWHISRPMTRLAEAADQLAAGKPSRVEPSGPDETRLLGERFNAMLDALAESDAVRRTLLAGLPHDLKGPLSRMWLRIEMSSDTTFCEGMRKDLHDMQHMVGQFLDFVRGSDPTAYRPMSLDIRNWLQEYTQHWQNSGLDITLHDPLNAPVRLRLDDGALRRLLDNLVSNAMHHGKPPIQITLQADARHAYIILDDHGPGIPMERRQEALRPFLRLDDARTRTGNVGLGLALADTIARAHHGRLKLDDAPGGGLRVRVSIPRSLSDEQTDSDSSSD</sequence>
<dbReference type="PANTHER" id="PTHR44936:SF5">
    <property type="entry name" value="SENSOR HISTIDINE KINASE ENVZ"/>
    <property type="match status" value="1"/>
</dbReference>
<keyword evidence="4" id="KW-1003">Cell membrane</keyword>
<dbReference type="InterPro" id="IPR050980">
    <property type="entry name" value="2C_sensor_his_kinase"/>
</dbReference>
<dbReference type="RefSeq" id="WP_068374228.1">
    <property type="nucleotide sequence ID" value="NZ_JBLLEH010000012.1"/>
</dbReference>
<evidence type="ECO:0000256" key="14">
    <source>
        <dbReference type="ARBA" id="ARBA00023136"/>
    </source>
</evidence>
<dbReference type="EC" id="2.7.13.3" evidence="3"/>
<keyword evidence="10" id="KW-0418">Kinase</keyword>
<keyword evidence="7" id="KW-0808">Transferase</keyword>
<dbReference type="InterPro" id="IPR005467">
    <property type="entry name" value="His_kinase_dom"/>
</dbReference>
<organism evidence="18 19">
    <name type="scientific">Kerstersia gyiorum</name>
    <dbReference type="NCBI Taxonomy" id="206506"/>
    <lineage>
        <taxon>Bacteria</taxon>
        <taxon>Pseudomonadati</taxon>
        <taxon>Pseudomonadota</taxon>
        <taxon>Betaproteobacteria</taxon>
        <taxon>Burkholderiales</taxon>
        <taxon>Alcaligenaceae</taxon>
        <taxon>Kerstersia</taxon>
    </lineage>
</organism>
<evidence type="ECO:0000256" key="3">
    <source>
        <dbReference type="ARBA" id="ARBA00012438"/>
    </source>
</evidence>
<keyword evidence="12 15" id="KW-1133">Transmembrane helix</keyword>
<evidence type="ECO:0000256" key="11">
    <source>
        <dbReference type="ARBA" id="ARBA00022840"/>
    </source>
</evidence>
<keyword evidence="6" id="KW-0597">Phosphoprotein</keyword>
<name>A0A171KNZ0_9BURK</name>
<accession>A0A171KNZ0</accession>
<dbReference type="CDD" id="cd00082">
    <property type="entry name" value="HisKA"/>
    <property type="match status" value="1"/>
</dbReference>
<feature type="transmembrane region" description="Helical" evidence="15">
    <location>
        <begin position="176"/>
        <end position="198"/>
    </location>
</feature>
<evidence type="ECO:0000256" key="7">
    <source>
        <dbReference type="ARBA" id="ARBA00022679"/>
    </source>
</evidence>
<dbReference type="SUPFAM" id="SSF47384">
    <property type="entry name" value="Homodimeric domain of signal transducing histidine kinase"/>
    <property type="match status" value="1"/>
</dbReference>
<dbReference type="Gene3D" id="3.30.565.10">
    <property type="entry name" value="Histidine kinase-like ATPase, C-terminal domain"/>
    <property type="match status" value="1"/>
</dbReference>
<keyword evidence="11" id="KW-0067">ATP-binding</keyword>
<dbReference type="EMBL" id="LBNE01000013">
    <property type="protein sequence ID" value="KKO70607.1"/>
    <property type="molecule type" value="Genomic_DNA"/>
</dbReference>
<dbReference type="Proteomes" id="UP000078084">
    <property type="component" value="Unassembled WGS sequence"/>
</dbReference>
<dbReference type="InterPro" id="IPR036890">
    <property type="entry name" value="HATPase_C_sf"/>
</dbReference>
<dbReference type="InterPro" id="IPR003661">
    <property type="entry name" value="HisK_dim/P_dom"/>
</dbReference>
<keyword evidence="5" id="KW-0997">Cell inner membrane</keyword>
<evidence type="ECO:0000256" key="5">
    <source>
        <dbReference type="ARBA" id="ARBA00022519"/>
    </source>
</evidence>
<evidence type="ECO:0000256" key="8">
    <source>
        <dbReference type="ARBA" id="ARBA00022692"/>
    </source>
</evidence>
<dbReference type="InterPro" id="IPR036097">
    <property type="entry name" value="HisK_dim/P_sf"/>
</dbReference>
<evidence type="ECO:0000256" key="1">
    <source>
        <dbReference type="ARBA" id="ARBA00000085"/>
    </source>
</evidence>